<dbReference type="PANTHER" id="PTHR10721:SF1">
    <property type="entry name" value="MITOCHONDRIAL IMPORT INNER MEMBRANE TRANSLOCASE SUBUNIT TIM44"/>
    <property type="match status" value="1"/>
</dbReference>
<proteinExistence type="inferred from homology"/>
<evidence type="ECO:0000256" key="6">
    <source>
        <dbReference type="ARBA" id="ARBA00023136"/>
    </source>
</evidence>
<dbReference type="GO" id="GO:0030150">
    <property type="term" value="P:protein import into mitochondrial matrix"/>
    <property type="evidence" value="ECO:0007669"/>
    <property type="project" value="TreeGrafter"/>
</dbReference>
<feature type="domain" description="Tim44-like" evidence="8">
    <location>
        <begin position="228"/>
        <end position="380"/>
    </location>
</feature>
<name>A0AAD2FF06_9STRA</name>
<evidence type="ECO:0000256" key="1">
    <source>
        <dbReference type="ARBA" id="ARBA00004273"/>
    </source>
</evidence>
<dbReference type="PANTHER" id="PTHR10721">
    <property type="entry name" value="MITOCHONDRIAL IMPORT INNER MEMBRANE TRANSLOCASE SUBUNIT TIM44"/>
    <property type="match status" value="1"/>
</dbReference>
<dbReference type="AlphaFoldDB" id="A0AAD2FF06"/>
<feature type="region of interest" description="Disordered" evidence="7">
    <location>
        <begin position="39"/>
        <end position="83"/>
    </location>
</feature>
<dbReference type="InterPro" id="IPR032710">
    <property type="entry name" value="NTF2-like_dom_sf"/>
</dbReference>
<protein>
    <recommendedName>
        <fullName evidence="8">Tim44-like domain-containing protein</fullName>
    </recommendedName>
</protein>
<evidence type="ECO:0000313" key="9">
    <source>
        <dbReference type="EMBL" id="CAJ1898547.1"/>
    </source>
</evidence>
<keyword evidence="10" id="KW-1185">Reference proteome</keyword>
<keyword evidence="5" id="KW-0496">Mitochondrion</keyword>
<evidence type="ECO:0000256" key="3">
    <source>
        <dbReference type="ARBA" id="ARBA00022792"/>
    </source>
</evidence>
<dbReference type="InterPro" id="IPR039544">
    <property type="entry name" value="Tim44-like"/>
</dbReference>
<sequence>MFSNAQRILVRRAALRNGRATHTVLRERPVVFSVRTFAASEKSTKEDDGSDETSKKTEDGGSFKDTIRKMREGGEGKGKEDDMEEQFDGFLRSAAGTWSSFKEEVSQTWAELLRAGEAKSINKRINHPEDTAEGEAEYTGPVEIMVIDESEHLTAWERMQKRLSEAPIISDMLARGDEIYEKSGARKMKEKADHLKEDAQEAWETSQNPWVYRASSIYDTLTADSPESVAVAELRELDPEFTLDGWKRDVVEHTLPKIMEWLLKGKTNQLKPWLGEGVFKRIAAENKARQQEGVQIDTTVLGIMNSEILACERDEVNKGSPIILLHFMCQQINCVRKKKDGEIVEGSEDDIKANSYVAAFQREYNEAEGELQWKIVDFRFNGAIAYL</sequence>
<feature type="compositionally biased region" description="Basic and acidic residues" evidence="7">
    <location>
        <begin position="42"/>
        <end position="80"/>
    </location>
</feature>
<dbReference type="SUPFAM" id="SSF54427">
    <property type="entry name" value="NTF2-like"/>
    <property type="match status" value="1"/>
</dbReference>
<evidence type="ECO:0000256" key="5">
    <source>
        <dbReference type="ARBA" id="ARBA00023128"/>
    </source>
</evidence>
<dbReference type="Gene3D" id="3.10.450.240">
    <property type="match status" value="1"/>
</dbReference>
<dbReference type="Proteomes" id="UP001295423">
    <property type="component" value="Unassembled WGS sequence"/>
</dbReference>
<evidence type="ECO:0000256" key="7">
    <source>
        <dbReference type="SAM" id="MobiDB-lite"/>
    </source>
</evidence>
<comment type="caution">
    <text evidence="9">The sequence shown here is derived from an EMBL/GenBank/DDBJ whole genome shotgun (WGS) entry which is preliminary data.</text>
</comment>
<accession>A0AAD2FF06</accession>
<dbReference type="SMART" id="SM00978">
    <property type="entry name" value="Tim44"/>
    <property type="match status" value="1"/>
</dbReference>
<dbReference type="GO" id="GO:0005743">
    <property type="term" value="C:mitochondrial inner membrane"/>
    <property type="evidence" value="ECO:0007669"/>
    <property type="project" value="UniProtKB-SubCell"/>
</dbReference>
<dbReference type="GO" id="GO:0051087">
    <property type="term" value="F:protein-folding chaperone binding"/>
    <property type="evidence" value="ECO:0007669"/>
    <property type="project" value="TreeGrafter"/>
</dbReference>
<gene>
    <name evidence="9" type="ORF">CYCCA115_LOCUS253</name>
</gene>
<evidence type="ECO:0000259" key="8">
    <source>
        <dbReference type="SMART" id="SM00978"/>
    </source>
</evidence>
<dbReference type="Pfam" id="PF04280">
    <property type="entry name" value="Tim44"/>
    <property type="match status" value="1"/>
</dbReference>
<organism evidence="9 10">
    <name type="scientific">Cylindrotheca closterium</name>
    <dbReference type="NCBI Taxonomy" id="2856"/>
    <lineage>
        <taxon>Eukaryota</taxon>
        <taxon>Sar</taxon>
        <taxon>Stramenopiles</taxon>
        <taxon>Ochrophyta</taxon>
        <taxon>Bacillariophyta</taxon>
        <taxon>Bacillariophyceae</taxon>
        <taxon>Bacillariophycidae</taxon>
        <taxon>Bacillariales</taxon>
        <taxon>Bacillariaceae</taxon>
        <taxon>Cylindrotheca</taxon>
    </lineage>
</organism>
<dbReference type="EMBL" id="CAKOGP040000001">
    <property type="protein sequence ID" value="CAJ1898547.1"/>
    <property type="molecule type" value="Genomic_DNA"/>
</dbReference>
<keyword evidence="3" id="KW-0999">Mitochondrion inner membrane</keyword>
<evidence type="ECO:0000313" key="10">
    <source>
        <dbReference type="Proteomes" id="UP001295423"/>
    </source>
</evidence>
<dbReference type="InterPro" id="IPR007379">
    <property type="entry name" value="Tim44-like_dom"/>
</dbReference>
<keyword evidence="4" id="KW-0809">Transit peptide</keyword>
<reference evidence="9" key="1">
    <citation type="submission" date="2023-08" db="EMBL/GenBank/DDBJ databases">
        <authorList>
            <person name="Audoor S."/>
            <person name="Bilcke G."/>
        </authorList>
    </citation>
    <scope>NUCLEOTIDE SEQUENCE</scope>
</reference>
<evidence type="ECO:0000256" key="4">
    <source>
        <dbReference type="ARBA" id="ARBA00022946"/>
    </source>
</evidence>
<comment type="subcellular location">
    <subcellularLocation>
        <location evidence="1">Mitochondrion inner membrane</location>
    </subcellularLocation>
</comment>
<comment type="similarity">
    <text evidence="2">Belongs to the Tim44 family.</text>
</comment>
<keyword evidence="6" id="KW-0472">Membrane</keyword>
<evidence type="ECO:0000256" key="2">
    <source>
        <dbReference type="ARBA" id="ARBA00009597"/>
    </source>
</evidence>